<sequence>MTCKEVKARVRMLNLTPRILNYPSRYCQKIFKEAEEENERMDKSYCEFMEFRSYRRQDFVDTTTHTMMDIFHGIDTSVHVPEHLLPIYNHERRYATRIFNFHTHTHVDMHKHKWTRTQTYTCTHADIHIYTQTFAHVHTYEHTQT</sequence>
<evidence type="ECO:0000313" key="2">
    <source>
        <dbReference type="Proteomes" id="UP000815325"/>
    </source>
</evidence>
<evidence type="ECO:0000313" key="1">
    <source>
        <dbReference type="EMBL" id="KAF5832017.1"/>
    </source>
</evidence>
<dbReference type="Proteomes" id="UP000815325">
    <property type="component" value="Unassembled WGS sequence"/>
</dbReference>
<comment type="caution">
    <text evidence="1">The sequence shown here is derived from an EMBL/GenBank/DDBJ whole genome shotgun (WGS) entry which is preliminary data.</text>
</comment>
<evidence type="ECO:0008006" key="3">
    <source>
        <dbReference type="Google" id="ProtNLM"/>
    </source>
</evidence>
<protein>
    <recommendedName>
        <fullName evidence="3">Encoded protein</fullName>
    </recommendedName>
</protein>
<gene>
    <name evidence="1" type="ORF">DUNSADRAFT_12233</name>
</gene>
<organism evidence="1 2">
    <name type="scientific">Dunaliella salina</name>
    <name type="common">Green alga</name>
    <name type="synonym">Protococcus salinus</name>
    <dbReference type="NCBI Taxonomy" id="3046"/>
    <lineage>
        <taxon>Eukaryota</taxon>
        <taxon>Viridiplantae</taxon>
        <taxon>Chlorophyta</taxon>
        <taxon>core chlorophytes</taxon>
        <taxon>Chlorophyceae</taxon>
        <taxon>CS clade</taxon>
        <taxon>Chlamydomonadales</taxon>
        <taxon>Dunaliellaceae</taxon>
        <taxon>Dunaliella</taxon>
    </lineage>
</organism>
<name>A0ABQ7GBM3_DUNSA</name>
<dbReference type="EMBL" id="MU069903">
    <property type="protein sequence ID" value="KAF5832017.1"/>
    <property type="molecule type" value="Genomic_DNA"/>
</dbReference>
<accession>A0ABQ7GBM3</accession>
<keyword evidence="2" id="KW-1185">Reference proteome</keyword>
<proteinExistence type="predicted"/>
<reference evidence="1" key="1">
    <citation type="submission" date="2017-08" db="EMBL/GenBank/DDBJ databases">
        <authorList>
            <person name="Polle J.E."/>
            <person name="Barry K."/>
            <person name="Cushman J."/>
            <person name="Schmutz J."/>
            <person name="Tran D."/>
            <person name="Hathwaick L.T."/>
            <person name="Yim W.C."/>
            <person name="Jenkins J."/>
            <person name="Mckie-Krisberg Z.M."/>
            <person name="Prochnik S."/>
            <person name="Lindquist E."/>
            <person name="Dockter R.B."/>
            <person name="Adam C."/>
            <person name="Molina H."/>
            <person name="Bunkerborg J."/>
            <person name="Jin E."/>
            <person name="Buchheim M."/>
            <person name="Magnuson J."/>
        </authorList>
    </citation>
    <scope>NUCLEOTIDE SEQUENCE</scope>
    <source>
        <strain evidence="1">CCAP 19/18</strain>
    </source>
</reference>